<evidence type="ECO:0000256" key="13">
    <source>
        <dbReference type="SAM" id="Phobius"/>
    </source>
</evidence>
<dbReference type="InterPro" id="IPR006046">
    <property type="entry name" value="Alpha_amylase"/>
</dbReference>
<feature type="chain" id="PRO_5016657209" description="Alpha-amylase" evidence="14">
    <location>
        <begin position="22"/>
        <end position="503"/>
    </location>
</feature>
<keyword evidence="13" id="KW-0812">Transmembrane</keyword>
<dbReference type="RefSeq" id="WP_029335766.1">
    <property type="nucleotide sequence ID" value="NZ_UGGP01000001.1"/>
</dbReference>
<name>A0A377FVP8_9BACL</name>
<organism evidence="16 17">
    <name type="scientific">Exiguobacterium aurantiacum</name>
    <dbReference type="NCBI Taxonomy" id="33987"/>
    <lineage>
        <taxon>Bacteria</taxon>
        <taxon>Bacillati</taxon>
        <taxon>Bacillota</taxon>
        <taxon>Bacilli</taxon>
        <taxon>Bacillales</taxon>
        <taxon>Bacillales Family XII. Incertae Sedis</taxon>
        <taxon>Exiguobacterium</taxon>
    </lineage>
</organism>
<dbReference type="PRINTS" id="PR00110">
    <property type="entry name" value="ALPHAAMYLASE"/>
</dbReference>
<accession>A0A377FVP8</accession>
<dbReference type="InterPro" id="IPR054174">
    <property type="entry name" value="Alpha-amylase-like_C"/>
</dbReference>
<dbReference type="SMART" id="SM00642">
    <property type="entry name" value="Aamy"/>
    <property type="match status" value="1"/>
</dbReference>
<dbReference type="Pfam" id="PF00128">
    <property type="entry name" value="Alpha-amylase"/>
    <property type="match status" value="1"/>
</dbReference>
<comment type="catalytic activity">
    <reaction evidence="1 12">
        <text>Endohydrolysis of (1-&gt;4)-alpha-D-glucosidic linkages in polysaccharides containing three or more (1-&gt;4)-alpha-linked D-glucose units.</text>
        <dbReference type="EC" id="3.2.1.1"/>
    </reaction>
</comment>
<feature type="domain" description="Glycosyl hydrolase family 13 catalytic" evidence="15">
    <location>
        <begin position="34"/>
        <end position="381"/>
    </location>
</feature>
<dbReference type="PANTHER" id="PTHR10357">
    <property type="entry name" value="ALPHA-AMYLASE FAMILY MEMBER"/>
    <property type="match status" value="1"/>
</dbReference>
<keyword evidence="6 14" id="KW-0732">Signal</keyword>
<dbReference type="GO" id="GO:0005509">
    <property type="term" value="F:calcium ion binding"/>
    <property type="evidence" value="ECO:0007669"/>
    <property type="project" value="InterPro"/>
</dbReference>
<dbReference type="Gene3D" id="2.60.40.1180">
    <property type="entry name" value="Golgi alpha-mannosidase II"/>
    <property type="match status" value="1"/>
</dbReference>
<dbReference type="Pfam" id="PF22026">
    <property type="entry name" value="Alpha-amylase_C_2"/>
    <property type="match status" value="1"/>
</dbReference>
<evidence type="ECO:0000256" key="5">
    <source>
        <dbReference type="ARBA" id="ARBA00022723"/>
    </source>
</evidence>
<evidence type="ECO:0000256" key="7">
    <source>
        <dbReference type="ARBA" id="ARBA00022801"/>
    </source>
</evidence>
<dbReference type="EC" id="3.2.1.1" evidence="4 12"/>
<keyword evidence="8" id="KW-0106">Calcium</keyword>
<dbReference type="CDD" id="cd11339">
    <property type="entry name" value="AmyAc_bac_CMD_like_2"/>
    <property type="match status" value="1"/>
</dbReference>
<dbReference type="GO" id="GO:0005975">
    <property type="term" value="P:carbohydrate metabolic process"/>
    <property type="evidence" value="ECO:0007669"/>
    <property type="project" value="InterPro"/>
</dbReference>
<dbReference type="STRING" id="1397694.GCA_000702585_02745"/>
<dbReference type="SUPFAM" id="SSF51445">
    <property type="entry name" value="(Trans)glycosidases"/>
    <property type="match status" value="1"/>
</dbReference>
<dbReference type="Gene3D" id="3.20.20.80">
    <property type="entry name" value="Glycosidases"/>
    <property type="match status" value="1"/>
</dbReference>
<evidence type="ECO:0000259" key="15">
    <source>
        <dbReference type="SMART" id="SM00642"/>
    </source>
</evidence>
<evidence type="ECO:0000256" key="14">
    <source>
        <dbReference type="SAM" id="SignalP"/>
    </source>
</evidence>
<gene>
    <name evidence="16" type="ORF">NCTC13163_02257</name>
</gene>
<dbReference type="InterPro" id="IPR006047">
    <property type="entry name" value="GH13_cat_dom"/>
</dbReference>
<comment type="similarity">
    <text evidence="3 11">Belongs to the glycosyl hydrolase 13 family.</text>
</comment>
<dbReference type="Proteomes" id="UP000254060">
    <property type="component" value="Unassembled WGS sequence"/>
</dbReference>
<evidence type="ECO:0000256" key="6">
    <source>
        <dbReference type="ARBA" id="ARBA00022729"/>
    </source>
</evidence>
<comment type="cofactor">
    <cofactor evidence="2">
        <name>Ca(2+)</name>
        <dbReference type="ChEBI" id="CHEBI:29108"/>
    </cofactor>
</comment>
<feature type="transmembrane region" description="Helical" evidence="13">
    <location>
        <begin position="476"/>
        <end position="496"/>
    </location>
</feature>
<dbReference type="InterPro" id="IPR013780">
    <property type="entry name" value="Glyco_hydro_b"/>
</dbReference>
<evidence type="ECO:0000256" key="11">
    <source>
        <dbReference type="RuleBase" id="RU003615"/>
    </source>
</evidence>
<dbReference type="AlphaFoldDB" id="A0A377FVP8"/>
<keyword evidence="7 12" id="KW-0378">Hydrolase</keyword>
<proteinExistence type="inferred from homology"/>
<dbReference type="PIRSF" id="PIRSF001024">
    <property type="entry name" value="Alph-amyl_fung"/>
    <property type="match status" value="1"/>
</dbReference>
<keyword evidence="9 12" id="KW-0119">Carbohydrate metabolism</keyword>
<dbReference type="GO" id="GO:0004556">
    <property type="term" value="F:alpha-amylase activity"/>
    <property type="evidence" value="ECO:0007669"/>
    <property type="project" value="UniProtKB-UniRule"/>
</dbReference>
<keyword evidence="10 12" id="KW-0326">Glycosidase</keyword>
<keyword evidence="13" id="KW-0472">Membrane</keyword>
<sequence length="503" mass="57665">MRRGVVLVLLSLLLFPTIVGAKEAATWEQERMYFIMVDRFVDGNPDNNDQVDKDDPKAFHGGDIRGVIEKLDYIESLGFTSIWLTPVFENMPDGYHGYWIKDFYEIDPQFGTKEDLQELVDEAHKRDMKVILDFVVNHVGPGHPWVEEKPDWFHDELPIVLWNDQEQVETHWLFDLPDFKTEDPEVKDYLIEAATYWIEETGIDGYRLDTVRHVDKPFWEDFVEAVRAVDPDFYLLAEVFDPNPQYVAEYDDLGFNSITNFTFYDRVAKTMAQKQANVDEIDVAASYAQTFFNDPNQMATFLDNHDVERFMHVAERGGAESAERRLRLGLFALYASPGMPIVFQGTENAQTGGADPANRDMTDFPGNEDLQAYVATMNRMRAEYPVFATGEQRMLASEDGMAVFERRNGDDVALYAINMNGEDREIQFEVSEVGEDTRLRGLLFSQLVTEKRGTFTIKLAGESANAYIVEESEVNMWTIGLLVIAIPIFLTGLVMWKRRCSAN</sequence>
<evidence type="ECO:0000256" key="2">
    <source>
        <dbReference type="ARBA" id="ARBA00001913"/>
    </source>
</evidence>
<evidence type="ECO:0000256" key="12">
    <source>
        <dbReference type="RuleBase" id="RU361134"/>
    </source>
</evidence>
<evidence type="ECO:0000313" key="17">
    <source>
        <dbReference type="Proteomes" id="UP000254060"/>
    </source>
</evidence>
<evidence type="ECO:0000256" key="8">
    <source>
        <dbReference type="ARBA" id="ARBA00022837"/>
    </source>
</evidence>
<evidence type="ECO:0000256" key="10">
    <source>
        <dbReference type="ARBA" id="ARBA00023295"/>
    </source>
</evidence>
<evidence type="ECO:0000256" key="3">
    <source>
        <dbReference type="ARBA" id="ARBA00008061"/>
    </source>
</evidence>
<protein>
    <recommendedName>
        <fullName evidence="4 12">Alpha-amylase</fullName>
        <ecNumber evidence="4 12">3.2.1.1</ecNumber>
    </recommendedName>
</protein>
<dbReference type="InterPro" id="IPR017853">
    <property type="entry name" value="GH"/>
</dbReference>
<dbReference type="OrthoDB" id="9805159at2"/>
<evidence type="ECO:0000313" key="16">
    <source>
        <dbReference type="EMBL" id="STO08879.1"/>
    </source>
</evidence>
<evidence type="ECO:0000256" key="1">
    <source>
        <dbReference type="ARBA" id="ARBA00000548"/>
    </source>
</evidence>
<dbReference type="EMBL" id="UGGP01000001">
    <property type="protein sequence ID" value="STO08879.1"/>
    <property type="molecule type" value="Genomic_DNA"/>
</dbReference>
<evidence type="ECO:0000256" key="4">
    <source>
        <dbReference type="ARBA" id="ARBA00012595"/>
    </source>
</evidence>
<feature type="signal peptide" evidence="14">
    <location>
        <begin position="1"/>
        <end position="21"/>
    </location>
</feature>
<keyword evidence="5" id="KW-0479">Metal-binding</keyword>
<dbReference type="InterPro" id="IPR013777">
    <property type="entry name" value="A-amylase-like"/>
</dbReference>
<keyword evidence="13" id="KW-1133">Transmembrane helix</keyword>
<dbReference type="SUPFAM" id="SSF51011">
    <property type="entry name" value="Glycosyl hydrolase domain"/>
    <property type="match status" value="1"/>
</dbReference>
<dbReference type="PANTHER" id="PTHR10357:SF215">
    <property type="entry name" value="ALPHA-AMYLASE 1"/>
    <property type="match status" value="1"/>
</dbReference>
<reference evidence="16 17" key="1">
    <citation type="submission" date="2018-06" db="EMBL/GenBank/DDBJ databases">
        <authorList>
            <consortium name="Pathogen Informatics"/>
            <person name="Doyle S."/>
        </authorList>
    </citation>
    <scope>NUCLEOTIDE SEQUENCE [LARGE SCALE GENOMIC DNA]</scope>
    <source>
        <strain evidence="16 17">NCTC13163</strain>
    </source>
</reference>
<evidence type="ECO:0000256" key="9">
    <source>
        <dbReference type="ARBA" id="ARBA00023277"/>
    </source>
</evidence>